<keyword evidence="3" id="KW-1185">Reference proteome</keyword>
<reference evidence="2" key="1">
    <citation type="journal article" date="2015" name="Genome Announc.">
        <title>Draft Genome Sequence of Thiostrepton-Producing Streptomyces azureus ATCC 14921.</title>
        <authorList>
            <person name="Sakihara K."/>
            <person name="Maeda J."/>
            <person name="Tashiro K."/>
            <person name="Fujino Y."/>
            <person name="Kuhara S."/>
            <person name="Ohshima T."/>
            <person name="Ogata S."/>
            <person name="Doi K."/>
        </authorList>
    </citation>
    <scope>NUCLEOTIDE SEQUENCE [LARGE SCALE GENOMIC DNA]</scope>
    <source>
        <strain evidence="2">ATCC14921</strain>
    </source>
</reference>
<dbReference type="EMBL" id="DF968218">
    <property type="protein sequence ID" value="GAP46667.1"/>
    <property type="molecule type" value="Genomic_DNA"/>
</dbReference>
<name>A0A0K8PFJ4_STRAJ</name>
<proteinExistence type="predicted"/>
<evidence type="ECO:0000313" key="3">
    <source>
        <dbReference type="Proteomes" id="UP000053859"/>
    </source>
</evidence>
<evidence type="ECO:0000256" key="1">
    <source>
        <dbReference type="SAM" id="MobiDB-lite"/>
    </source>
</evidence>
<accession>A0A0K8PFJ4</accession>
<organism evidence="2 3">
    <name type="scientific">Streptomyces azureus</name>
    <dbReference type="NCBI Taxonomy" id="146537"/>
    <lineage>
        <taxon>Bacteria</taxon>
        <taxon>Bacillati</taxon>
        <taxon>Actinomycetota</taxon>
        <taxon>Actinomycetes</taxon>
        <taxon>Kitasatosporales</taxon>
        <taxon>Streptomycetaceae</taxon>
        <taxon>Streptomyces</taxon>
    </lineage>
</organism>
<gene>
    <name evidence="2" type="ORF">SAZU_1404</name>
</gene>
<evidence type="ECO:0000313" key="2">
    <source>
        <dbReference type="EMBL" id="GAP46667.1"/>
    </source>
</evidence>
<dbReference type="Proteomes" id="UP000053859">
    <property type="component" value="Unassembled WGS sequence"/>
</dbReference>
<sequence>MRGLCRGHRGRSPRREAQGAKPPPEFGAEPRDKFSLSSNRFGRAGKGRGAEGDALAGAQGGAPR</sequence>
<dbReference type="AlphaFoldDB" id="A0A0K8PFJ4"/>
<feature type="region of interest" description="Disordered" evidence="1">
    <location>
        <begin position="1"/>
        <end position="64"/>
    </location>
</feature>
<feature type="compositionally biased region" description="Basic residues" evidence="1">
    <location>
        <begin position="1"/>
        <end position="12"/>
    </location>
</feature>
<dbReference type="PATRIC" id="fig|146537.3.peg.1481"/>
<protein>
    <submittedName>
        <fullName evidence="2">Uncharacterized protein</fullName>
    </submittedName>
</protein>